<comment type="caution">
    <text evidence="1">The sequence shown here is derived from an EMBL/GenBank/DDBJ whole genome shotgun (WGS) entry which is preliminary data.</text>
</comment>
<gene>
    <name evidence="1" type="ORF">ruthe_02068</name>
</gene>
<sequence length="100" mass="11638">MWEAGGDQRRLEALTRAAKFLTPEQEEALTALGLLLRLPFDPRPALDRIYPGERIDLTLAAFDAHALGERPIRWSDRLRDRLRAWRRMRVERAHGQDQPP</sequence>
<dbReference type="AlphaFoldDB" id="S9QYJ8"/>
<dbReference type="EMBL" id="AOLV01000020">
    <property type="protein sequence ID" value="EPX84708.1"/>
    <property type="molecule type" value="Genomic_DNA"/>
</dbReference>
<keyword evidence="2" id="KW-1185">Reference proteome</keyword>
<accession>S9QYJ8</accession>
<evidence type="ECO:0000313" key="1">
    <source>
        <dbReference type="EMBL" id="EPX84708.1"/>
    </source>
</evidence>
<proteinExistence type="predicted"/>
<evidence type="ECO:0000313" key="2">
    <source>
        <dbReference type="Proteomes" id="UP000015346"/>
    </source>
</evidence>
<organism evidence="1 2">
    <name type="scientific">Rubellimicrobium thermophilum DSM 16684</name>
    <dbReference type="NCBI Taxonomy" id="1123069"/>
    <lineage>
        <taxon>Bacteria</taxon>
        <taxon>Pseudomonadati</taxon>
        <taxon>Pseudomonadota</taxon>
        <taxon>Alphaproteobacteria</taxon>
        <taxon>Rhodobacterales</taxon>
        <taxon>Roseobacteraceae</taxon>
        <taxon>Rubellimicrobium</taxon>
    </lineage>
</organism>
<protein>
    <submittedName>
        <fullName evidence="1">Uncharacterized protein</fullName>
    </submittedName>
</protein>
<dbReference type="HOGENOM" id="CLU_2303936_0_0_5"/>
<name>S9QYJ8_9RHOB</name>
<dbReference type="RefSeq" id="WP_021098152.1">
    <property type="nucleotide sequence ID" value="NZ_KE557321.1"/>
</dbReference>
<dbReference type="Proteomes" id="UP000015346">
    <property type="component" value="Unassembled WGS sequence"/>
</dbReference>
<reference evidence="1 2" key="1">
    <citation type="journal article" date="2013" name="Stand. Genomic Sci.">
        <title>Genome sequence of the reddish-pigmented Rubellimicrobium thermophilum type strain (DSM 16684(T)), a member of the Roseobacter clade.</title>
        <authorList>
            <person name="Fiebig A."/>
            <person name="Riedel T."/>
            <person name="Gronow S."/>
            <person name="Petersen J."/>
            <person name="Klenk H.P."/>
            <person name="Goker M."/>
        </authorList>
    </citation>
    <scope>NUCLEOTIDE SEQUENCE [LARGE SCALE GENOMIC DNA]</scope>
    <source>
        <strain evidence="1 2">DSM 16684</strain>
    </source>
</reference>